<keyword evidence="3" id="KW-0575">Peroxidase</keyword>
<protein>
    <recommendedName>
        <fullName evidence="2">thioredoxin-dependent peroxiredoxin</fullName>
        <ecNumber evidence="2">1.11.1.24</ecNumber>
    </recommendedName>
    <alternativeName>
        <fullName evidence="10">Bacterioferritin comigratory protein</fullName>
    </alternativeName>
    <alternativeName>
        <fullName evidence="8">Thioredoxin peroxidase</fullName>
    </alternativeName>
</protein>
<feature type="transmembrane region" description="Helical" evidence="12">
    <location>
        <begin position="20"/>
        <end position="39"/>
    </location>
</feature>
<evidence type="ECO:0000256" key="4">
    <source>
        <dbReference type="ARBA" id="ARBA00022862"/>
    </source>
</evidence>
<evidence type="ECO:0000259" key="13">
    <source>
        <dbReference type="PROSITE" id="PS51352"/>
    </source>
</evidence>
<dbReference type="InterPro" id="IPR036249">
    <property type="entry name" value="Thioredoxin-like_sf"/>
</dbReference>
<evidence type="ECO:0000256" key="3">
    <source>
        <dbReference type="ARBA" id="ARBA00022559"/>
    </source>
</evidence>
<dbReference type="InterPro" id="IPR050924">
    <property type="entry name" value="Peroxiredoxin_BCP/PrxQ"/>
</dbReference>
<dbReference type="EMBL" id="BMFR01000001">
    <property type="protein sequence ID" value="GGG60867.1"/>
    <property type="molecule type" value="Genomic_DNA"/>
</dbReference>
<keyword evidence="15" id="KW-1185">Reference proteome</keyword>
<evidence type="ECO:0000256" key="9">
    <source>
        <dbReference type="ARBA" id="ARBA00038489"/>
    </source>
</evidence>
<dbReference type="Proteomes" id="UP000622860">
    <property type="component" value="Unassembled WGS sequence"/>
</dbReference>
<evidence type="ECO:0000256" key="12">
    <source>
        <dbReference type="SAM" id="Phobius"/>
    </source>
</evidence>
<dbReference type="EC" id="1.11.1.24" evidence="2"/>
<dbReference type="GO" id="GO:0034599">
    <property type="term" value="P:cellular response to oxidative stress"/>
    <property type="evidence" value="ECO:0007669"/>
    <property type="project" value="TreeGrafter"/>
</dbReference>
<comment type="catalytic activity">
    <reaction evidence="11">
        <text>a hydroperoxide + [thioredoxin]-dithiol = an alcohol + [thioredoxin]-disulfide + H2O</text>
        <dbReference type="Rhea" id="RHEA:62620"/>
        <dbReference type="Rhea" id="RHEA-COMP:10698"/>
        <dbReference type="Rhea" id="RHEA-COMP:10700"/>
        <dbReference type="ChEBI" id="CHEBI:15377"/>
        <dbReference type="ChEBI" id="CHEBI:29950"/>
        <dbReference type="ChEBI" id="CHEBI:30879"/>
        <dbReference type="ChEBI" id="CHEBI:35924"/>
        <dbReference type="ChEBI" id="CHEBI:50058"/>
        <dbReference type="EC" id="1.11.1.24"/>
    </reaction>
</comment>
<evidence type="ECO:0000256" key="7">
    <source>
        <dbReference type="ARBA" id="ARBA00023284"/>
    </source>
</evidence>
<keyword evidence="7" id="KW-0676">Redox-active center</keyword>
<dbReference type="Gene3D" id="3.40.30.10">
    <property type="entry name" value="Glutaredoxin"/>
    <property type="match status" value="1"/>
</dbReference>
<evidence type="ECO:0000313" key="14">
    <source>
        <dbReference type="EMBL" id="GGG60867.1"/>
    </source>
</evidence>
<evidence type="ECO:0000256" key="6">
    <source>
        <dbReference type="ARBA" id="ARBA00023157"/>
    </source>
</evidence>
<evidence type="ECO:0000256" key="5">
    <source>
        <dbReference type="ARBA" id="ARBA00023002"/>
    </source>
</evidence>
<dbReference type="CDD" id="cd03017">
    <property type="entry name" value="PRX_BCP"/>
    <property type="match status" value="1"/>
</dbReference>
<feature type="domain" description="Thioredoxin" evidence="13">
    <location>
        <begin position="52"/>
        <end position="204"/>
    </location>
</feature>
<evidence type="ECO:0000313" key="15">
    <source>
        <dbReference type="Proteomes" id="UP000622860"/>
    </source>
</evidence>
<dbReference type="InterPro" id="IPR000866">
    <property type="entry name" value="AhpC/TSA"/>
</dbReference>
<evidence type="ECO:0000256" key="2">
    <source>
        <dbReference type="ARBA" id="ARBA00013017"/>
    </source>
</evidence>
<keyword evidence="4" id="KW-0049">Antioxidant</keyword>
<dbReference type="PANTHER" id="PTHR42801">
    <property type="entry name" value="THIOREDOXIN-DEPENDENT PEROXIDE REDUCTASE"/>
    <property type="match status" value="1"/>
</dbReference>
<evidence type="ECO:0000256" key="10">
    <source>
        <dbReference type="ARBA" id="ARBA00041373"/>
    </source>
</evidence>
<comment type="similarity">
    <text evidence="9">Belongs to the peroxiredoxin family. BCP/PrxQ subfamily.</text>
</comment>
<keyword evidence="12" id="KW-1133">Transmembrane helix</keyword>
<accession>A0A917GYT5</accession>
<comment type="function">
    <text evidence="1">Thiol-specific peroxidase that catalyzes the reduction of hydrogen peroxide and organic hydroperoxides to water and alcohols, respectively. Plays a role in cell protection against oxidative stress by detoxifying peroxides and as sensor of hydrogen peroxide-mediated signaling events.</text>
</comment>
<organism evidence="14 15">
    <name type="scientific">Virgibacillus oceani</name>
    <dbReference type="NCBI Taxonomy" id="1479511"/>
    <lineage>
        <taxon>Bacteria</taxon>
        <taxon>Bacillati</taxon>
        <taxon>Bacillota</taxon>
        <taxon>Bacilli</taxon>
        <taxon>Bacillales</taxon>
        <taxon>Bacillaceae</taxon>
        <taxon>Virgibacillus</taxon>
    </lineage>
</organism>
<dbReference type="AlphaFoldDB" id="A0A917GYT5"/>
<sequence length="204" mass="23012">MKQKKKQRNNKPKIHNKGWIFGLSGIVGLVVILVVLTTFQQKQTSNVNKTDLSVGSLAPEFTLQSTEGYISLADYRGKNVVLFFYEGNGCQACIDQLDELNKKVGEYAEHNTEILAITTDPVSMSKQMVQKNNIQIPVLYDPNQKVGKPYGVTDVPGGMDMGPVDTHSIFIIDKNGIVRWYEISPQEMYVPMETVEKELQKIWE</sequence>
<keyword evidence="5" id="KW-0560">Oxidoreductase</keyword>
<keyword evidence="12" id="KW-0812">Transmembrane</keyword>
<keyword evidence="6" id="KW-1015">Disulfide bond</keyword>
<dbReference type="GO" id="GO:0008379">
    <property type="term" value="F:thioredoxin peroxidase activity"/>
    <property type="evidence" value="ECO:0007669"/>
    <property type="project" value="TreeGrafter"/>
</dbReference>
<dbReference type="SUPFAM" id="SSF52833">
    <property type="entry name" value="Thioredoxin-like"/>
    <property type="match status" value="1"/>
</dbReference>
<evidence type="ECO:0000256" key="11">
    <source>
        <dbReference type="ARBA" id="ARBA00049091"/>
    </source>
</evidence>
<dbReference type="PROSITE" id="PS51352">
    <property type="entry name" value="THIOREDOXIN_2"/>
    <property type="match status" value="1"/>
</dbReference>
<reference evidence="14" key="2">
    <citation type="submission" date="2020-09" db="EMBL/GenBank/DDBJ databases">
        <authorList>
            <person name="Sun Q."/>
            <person name="Zhou Y."/>
        </authorList>
    </citation>
    <scope>NUCLEOTIDE SEQUENCE</scope>
    <source>
        <strain evidence="14">CGMCC 1.12754</strain>
    </source>
</reference>
<proteinExistence type="inferred from homology"/>
<dbReference type="InterPro" id="IPR013766">
    <property type="entry name" value="Thioredoxin_domain"/>
</dbReference>
<dbReference type="RefSeq" id="WP_188453307.1">
    <property type="nucleotide sequence ID" value="NZ_BMFR01000001.1"/>
</dbReference>
<name>A0A917GYT5_9BACI</name>
<reference evidence="14" key="1">
    <citation type="journal article" date="2014" name="Int. J. Syst. Evol. Microbiol.">
        <title>Complete genome sequence of Corynebacterium casei LMG S-19264T (=DSM 44701T), isolated from a smear-ripened cheese.</title>
        <authorList>
            <consortium name="US DOE Joint Genome Institute (JGI-PGF)"/>
            <person name="Walter F."/>
            <person name="Albersmeier A."/>
            <person name="Kalinowski J."/>
            <person name="Ruckert C."/>
        </authorList>
    </citation>
    <scope>NUCLEOTIDE SEQUENCE</scope>
    <source>
        <strain evidence="14">CGMCC 1.12754</strain>
    </source>
</reference>
<dbReference type="Pfam" id="PF00578">
    <property type="entry name" value="AhpC-TSA"/>
    <property type="match status" value="1"/>
</dbReference>
<dbReference type="PANTHER" id="PTHR42801:SF4">
    <property type="entry name" value="AHPC_TSA FAMILY PROTEIN"/>
    <property type="match status" value="1"/>
</dbReference>
<dbReference type="GO" id="GO:0005737">
    <property type="term" value="C:cytoplasm"/>
    <property type="evidence" value="ECO:0007669"/>
    <property type="project" value="TreeGrafter"/>
</dbReference>
<dbReference type="GO" id="GO:0045454">
    <property type="term" value="P:cell redox homeostasis"/>
    <property type="evidence" value="ECO:0007669"/>
    <property type="project" value="TreeGrafter"/>
</dbReference>
<evidence type="ECO:0000256" key="8">
    <source>
        <dbReference type="ARBA" id="ARBA00032824"/>
    </source>
</evidence>
<gene>
    <name evidence="14" type="ORF">GCM10011398_00080</name>
</gene>
<comment type="caution">
    <text evidence="14">The sequence shown here is derived from an EMBL/GenBank/DDBJ whole genome shotgun (WGS) entry which is preliminary data.</text>
</comment>
<evidence type="ECO:0000256" key="1">
    <source>
        <dbReference type="ARBA" id="ARBA00003330"/>
    </source>
</evidence>
<keyword evidence="12" id="KW-0472">Membrane</keyword>